<dbReference type="GeneID" id="91104462"/>
<proteinExistence type="predicted"/>
<feature type="compositionally biased region" description="Basic and acidic residues" evidence="1">
    <location>
        <begin position="1"/>
        <end position="11"/>
    </location>
</feature>
<feature type="region of interest" description="Disordered" evidence="1">
    <location>
        <begin position="1"/>
        <end position="27"/>
    </location>
</feature>
<name>A0AAX4KPN3_9TREE</name>
<dbReference type="AlphaFoldDB" id="A0AAX4KPN3"/>
<dbReference type="Proteomes" id="UP001358614">
    <property type="component" value="Chromosome 1"/>
</dbReference>
<reference evidence="2 3" key="1">
    <citation type="submission" date="2024-01" db="EMBL/GenBank/DDBJ databases">
        <title>Comparative genomics of Cryptococcus and Kwoniella reveals pathogenesis evolution and contrasting modes of karyotype evolution via chromosome fusion or intercentromeric recombination.</title>
        <authorList>
            <person name="Coelho M.A."/>
            <person name="David-Palma M."/>
            <person name="Shea T."/>
            <person name="Bowers K."/>
            <person name="McGinley-Smith S."/>
            <person name="Mohammad A.W."/>
            <person name="Gnirke A."/>
            <person name="Yurkov A.M."/>
            <person name="Nowrousian M."/>
            <person name="Sun S."/>
            <person name="Cuomo C.A."/>
            <person name="Heitman J."/>
        </authorList>
    </citation>
    <scope>NUCLEOTIDE SEQUENCE [LARGE SCALE GENOMIC DNA]</scope>
    <source>
        <strain evidence="2 3">PYCC6329</strain>
    </source>
</reference>
<evidence type="ECO:0000313" key="2">
    <source>
        <dbReference type="EMBL" id="WWD07560.1"/>
    </source>
</evidence>
<evidence type="ECO:0000313" key="3">
    <source>
        <dbReference type="Proteomes" id="UP001358614"/>
    </source>
</evidence>
<dbReference type="KEGG" id="ker:91104462"/>
<dbReference type="RefSeq" id="XP_066085527.1">
    <property type="nucleotide sequence ID" value="XM_066229430.1"/>
</dbReference>
<keyword evidence="3" id="KW-1185">Reference proteome</keyword>
<sequence>MSGDDIQKQDDTSQISEQTETETTRDFSQGHDDLALLALNLTDSQVDQTIFRFRQLHVLNSTIGLNEREYIEMSSIASNTDVISRVQKLIIEATINNGRITTDGSRA</sequence>
<gene>
    <name evidence="2" type="ORF">V865_005661</name>
</gene>
<evidence type="ECO:0000256" key="1">
    <source>
        <dbReference type="SAM" id="MobiDB-lite"/>
    </source>
</evidence>
<organism evidence="2 3">
    <name type="scientific">Kwoniella europaea PYCC6329</name>
    <dbReference type="NCBI Taxonomy" id="1423913"/>
    <lineage>
        <taxon>Eukaryota</taxon>
        <taxon>Fungi</taxon>
        <taxon>Dikarya</taxon>
        <taxon>Basidiomycota</taxon>
        <taxon>Agaricomycotina</taxon>
        <taxon>Tremellomycetes</taxon>
        <taxon>Tremellales</taxon>
        <taxon>Cryptococcaceae</taxon>
        <taxon>Kwoniella</taxon>
    </lineage>
</organism>
<dbReference type="EMBL" id="CP144089">
    <property type="protein sequence ID" value="WWD07560.1"/>
    <property type="molecule type" value="Genomic_DNA"/>
</dbReference>
<protein>
    <submittedName>
        <fullName evidence="2">Uncharacterized protein</fullName>
    </submittedName>
</protein>
<accession>A0AAX4KPN3</accession>